<evidence type="ECO:0000313" key="4">
    <source>
        <dbReference type="Proteomes" id="UP001597262"/>
    </source>
</evidence>
<keyword evidence="4" id="KW-1185">Reference proteome</keyword>
<proteinExistence type="predicted"/>
<reference evidence="4" key="1">
    <citation type="journal article" date="2019" name="Int. J. Syst. Evol. Microbiol.">
        <title>The Global Catalogue of Microorganisms (GCM) 10K type strain sequencing project: providing services to taxonomists for standard genome sequencing and annotation.</title>
        <authorList>
            <consortium name="The Broad Institute Genomics Platform"/>
            <consortium name="The Broad Institute Genome Sequencing Center for Infectious Disease"/>
            <person name="Wu L."/>
            <person name="Ma J."/>
        </authorList>
    </citation>
    <scope>NUCLEOTIDE SEQUENCE [LARGE SCALE GENOMIC DNA]</scope>
    <source>
        <strain evidence="4">CCUG 59189</strain>
    </source>
</reference>
<organism evidence="3 4">
    <name type="scientific">Paenibacillus puldeungensis</name>
    <dbReference type="NCBI Taxonomy" id="696536"/>
    <lineage>
        <taxon>Bacteria</taxon>
        <taxon>Bacillati</taxon>
        <taxon>Bacillota</taxon>
        <taxon>Bacilli</taxon>
        <taxon>Bacillales</taxon>
        <taxon>Paenibacillaceae</taxon>
        <taxon>Paenibacillus</taxon>
    </lineage>
</organism>
<evidence type="ECO:0000256" key="1">
    <source>
        <dbReference type="SAM" id="Coils"/>
    </source>
</evidence>
<accession>A0ABW3RTA3</accession>
<evidence type="ECO:0008006" key="5">
    <source>
        <dbReference type="Google" id="ProtNLM"/>
    </source>
</evidence>
<dbReference type="EMBL" id="JBHTLM010000002">
    <property type="protein sequence ID" value="MFD1175350.1"/>
    <property type="molecule type" value="Genomic_DNA"/>
</dbReference>
<gene>
    <name evidence="3" type="ORF">ACFQ3W_03425</name>
</gene>
<feature type="transmembrane region" description="Helical" evidence="2">
    <location>
        <begin position="225"/>
        <end position="246"/>
    </location>
</feature>
<comment type="caution">
    <text evidence="3">The sequence shown here is derived from an EMBL/GenBank/DDBJ whole genome shotgun (WGS) entry which is preliminary data.</text>
</comment>
<keyword evidence="2" id="KW-1133">Transmembrane helix</keyword>
<keyword evidence="1" id="KW-0175">Coiled coil</keyword>
<keyword evidence="2" id="KW-0812">Transmembrane</keyword>
<dbReference type="RefSeq" id="WP_379316626.1">
    <property type="nucleotide sequence ID" value="NZ_JBHTLM010000002.1"/>
</dbReference>
<protein>
    <recommendedName>
        <fullName evidence="5">DUF4179 domain-containing protein</fullName>
    </recommendedName>
</protein>
<name>A0ABW3RTA3_9BACL</name>
<dbReference type="Proteomes" id="UP001597262">
    <property type="component" value="Unassembled WGS sequence"/>
</dbReference>
<keyword evidence="2" id="KW-0472">Membrane</keyword>
<feature type="coiled-coil region" evidence="1">
    <location>
        <begin position="198"/>
        <end position="225"/>
    </location>
</feature>
<evidence type="ECO:0000313" key="3">
    <source>
        <dbReference type="EMBL" id="MFD1175350.1"/>
    </source>
</evidence>
<evidence type="ECO:0000256" key="2">
    <source>
        <dbReference type="SAM" id="Phobius"/>
    </source>
</evidence>
<sequence length="552" mass="63694">MLVNLDCPVEMIDYELYESKTNDQIYCALTFNNLSEKLVKGLKVLIHCYDQFGDPVGKENNSLECKIEFKEGLASNCIRPADKKIILRNFRDTRKIEVDILKVLFDDKFLWSVDISKSDKYELTKIKKPNLLEFVQSREGLDARNFSMEIGERWICVCGRLNHKEQSECKRCRRIKDYVLAEYSSEEIIEHNFKVYSKQMEEENKKEQEKESQQLALKKKKIKKAIMLFSCVAVVLLVIGFVWGLVSKFTFSLGEHVPIERKNNTAQLPESEPDGVIDTSFESYGVSSGNGRFTIEYRKDGQIKSKVIMNVNQPQLIDIDNNGTKEIVITYPIYLSNLSYLLNTSWDDVYDFDMTKEDLVLASWKYTDYYKNIYIPSLRKKSARISNYSEKQVITAIIQAATDLTKGKFIPDANQKQITQMVEAKSMENPLHITKQGDAFYIHGITLGMSINEAIKILGKPDESFEVDSKVAKWYLDNHLILTAEYSTDTFHYIDLGEFNEKILDQSLGAFGVPVMEDENEYSYITSTQKLRFHDMPGPHSFRVQLVDPEVP</sequence>